<organism evidence="1 4">
    <name type="scientific">Pseudoduganella albidiflava</name>
    <dbReference type="NCBI Taxonomy" id="321983"/>
    <lineage>
        <taxon>Bacteria</taxon>
        <taxon>Pseudomonadati</taxon>
        <taxon>Pseudomonadota</taxon>
        <taxon>Betaproteobacteria</taxon>
        <taxon>Burkholderiales</taxon>
        <taxon>Oxalobacteraceae</taxon>
        <taxon>Telluria group</taxon>
        <taxon>Pseudoduganella</taxon>
    </lineage>
</organism>
<protein>
    <recommendedName>
        <fullName evidence="5">6-phosphogluconate dehydrogenase</fullName>
    </recommendedName>
</protein>
<evidence type="ECO:0000313" key="3">
    <source>
        <dbReference type="Proteomes" id="UP000292307"/>
    </source>
</evidence>
<dbReference type="Proteomes" id="UP000292307">
    <property type="component" value="Chromosome"/>
</dbReference>
<dbReference type="AlphaFoldDB" id="A0A411X1Q9"/>
<reference evidence="1" key="3">
    <citation type="submission" date="2022-12" db="EMBL/GenBank/DDBJ databases">
        <authorList>
            <person name="Sun Q."/>
            <person name="Kim S."/>
        </authorList>
    </citation>
    <scope>NUCLEOTIDE SEQUENCE</scope>
    <source>
        <strain evidence="1">KCTC 12343</strain>
    </source>
</reference>
<gene>
    <name evidence="2" type="ORF">EYF70_20295</name>
    <name evidence="1" type="ORF">GCM10007387_45070</name>
</gene>
<dbReference type="RefSeq" id="WP_131147035.1">
    <property type="nucleotide sequence ID" value="NZ_BMWV01000011.1"/>
</dbReference>
<proteinExistence type="predicted"/>
<keyword evidence="3" id="KW-1185">Reference proteome</keyword>
<reference evidence="1" key="1">
    <citation type="journal article" date="2014" name="Int. J. Syst. Evol. Microbiol.">
        <title>Complete genome sequence of Corynebacterium casei LMG S-19264T (=DSM 44701T), isolated from a smear-ripened cheese.</title>
        <authorList>
            <consortium name="US DOE Joint Genome Institute (JGI-PGF)"/>
            <person name="Walter F."/>
            <person name="Albersmeier A."/>
            <person name="Kalinowski J."/>
            <person name="Ruckert C."/>
        </authorList>
    </citation>
    <scope>NUCLEOTIDE SEQUENCE</scope>
    <source>
        <strain evidence="1">KCTC 12343</strain>
    </source>
</reference>
<dbReference type="Proteomes" id="UP000628442">
    <property type="component" value="Unassembled WGS sequence"/>
</dbReference>
<dbReference type="EMBL" id="CP036401">
    <property type="protein sequence ID" value="QBI02926.1"/>
    <property type="molecule type" value="Genomic_DNA"/>
</dbReference>
<dbReference type="OrthoDB" id="9794557at2"/>
<evidence type="ECO:0000313" key="2">
    <source>
        <dbReference type="EMBL" id="QBI02926.1"/>
    </source>
</evidence>
<accession>A0A411X1Q9</accession>
<reference evidence="2 3" key="2">
    <citation type="submission" date="2019-02" db="EMBL/GenBank/DDBJ databases">
        <title>Draft Genome Sequences of Six Type Strains of the Genus Massilia.</title>
        <authorList>
            <person name="Miess H."/>
            <person name="Frediansyhah A."/>
            <person name="Gross H."/>
        </authorList>
    </citation>
    <scope>NUCLEOTIDE SEQUENCE [LARGE SCALE GENOMIC DNA]</scope>
    <source>
        <strain evidence="2 3">DSM 17472</strain>
    </source>
</reference>
<evidence type="ECO:0000313" key="4">
    <source>
        <dbReference type="Proteomes" id="UP000628442"/>
    </source>
</evidence>
<name>A0A411X1Q9_9BURK</name>
<evidence type="ECO:0008006" key="5">
    <source>
        <dbReference type="Google" id="ProtNLM"/>
    </source>
</evidence>
<sequence length="124" mass="13954">MIQRTRRSPLLILIGILVVAALLFWGWAMATLNFSYSEGERNGFLQKFSKVGWFCKTWEGEMLLTSMPGAIPEKFHFSVRDDAVAAQLSAAMGKRVTLSYAQHKGVPTSCFGNTEYFIEKVQVQ</sequence>
<evidence type="ECO:0000313" key="1">
    <source>
        <dbReference type="EMBL" id="GGY57440.1"/>
    </source>
</evidence>
<dbReference type="EMBL" id="BMWV01000011">
    <property type="protein sequence ID" value="GGY57440.1"/>
    <property type="molecule type" value="Genomic_DNA"/>
</dbReference>